<organism evidence="1 2">
    <name type="scientific">Durusdinium trenchii</name>
    <dbReference type="NCBI Taxonomy" id="1381693"/>
    <lineage>
        <taxon>Eukaryota</taxon>
        <taxon>Sar</taxon>
        <taxon>Alveolata</taxon>
        <taxon>Dinophyceae</taxon>
        <taxon>Suessiales</taxon>
        <taxon>Symbiodiniaceae</taxon>
        <taxon>Durusdinium</taxon>
    </lineage>
</organism>
<dbReference type="EMBL" id="CAXAMN010024391">
    <property type="protein sequence ID" value="CAK9086289.1"/>
    <property type="molecule type" value="Genomic_DNA"/>
</dbReference>
<dbReference type="SUPFAM" id="SSF69864">
    <property type="entry name" value="Argininosuccinate synthetase, C-terminal domain"/>
    <property type="match status" value="1"/>
</dbReference>
<keyword evidence="2" id="KW-1185">Reference proteome</keyword>
<evidence type="ECO:0000313" key="2">
    <source>
        <dbReference type="Proteomes" id="UP001642484"/>
    </source>
</evidence>
<reference evidence="1 2" key="1">
    <citation type="submission" date="2024-02" db="EMBL/GenBank/DDBJ databases">
        <authorList>
            <person name="Chen Y."/>
            <person name="Shah S."/>
            <person name="Dougan E. K."/>
            <person name="Thang M."/>
            <person name="Chan C."/>
        </authorList>
    </citation>
    <scope>NUCLEOTIDE SEQUENCE [LARGE SCALE GENOMIC DNA]</scope>
</reference>
<gene>
    <name evidence="1" type="ORF">CCMP2556_LOCUS41823</name>
</gene>
<name>A0ABP0QE36_9DINO</name>
<evidence type="ECO:0008006" key="3">
    <source>
        <dbReference type="Google" id="ProtNLM"/>
    </source>
</evidence>
<sequence>IYDGRYFDPSTRAAINAVWQLAEPANGTVKLGLHKGHMNPASSQGYLEVSSVEAKALAKAKLIDTDSVWQKRQKI</sequence>
<dbReference type="Proteomes" id="UP001642484">
    <property type="component" value="Unassembled WGS sequence"/>
</dbReference>
<proteinExistence type="predicted"/>
<feature type="non-terminal residue" evidence="1">
    <location>
        <position position="75"/>
    </location>
</feature>
<feature type="non-terminal residue" evidence="1">
    <location>
        <position position="1"/>
    </location>
</feature>
<protein>
    <recommendedName>
        <fullName evidence="3">Citrulline--aspartate ligase</fullName>
    </recommendedName>
</protein>
<dbReference type="InterPro" id="IPR024074">
    <property type="entry name" value="AS_cat/multimer_dom_body"/>
</dbReference>
<comment type="caution">
    <text evidence="1">The sequence shown here is derived from an EMBL/GenBank/DDBJ whole genome shotgun (WGS) entry which is preliminary data.</text>
</comment>
<evidence type="ECO:0000313" key="1">
    <source>
        <dbReference type="EMBL" id="CAK9086289.1"/>
    </source>
</evidence>
<accession>A0ABP0QE36</accession>